<dbReference type="Proteomes" id="UP001558613">
    <property type="component" value="Unassembled WGS sequence"/>
</dbReference>
<evidence type="ECO:0000313" key="9">
    <source>
        <dbReference type="EMBL" id="KAL1253506.1"/>
    </source>
</evidence>
<dbReference type="PRINTS" id="PR01609">
    <property type="entry name" value="CD36FAMILY"/>
</dbReference>
<evidence type="ECO:0000256" key="5">
    <source>
        <dbReference type="ARBA" id="ARBA00023136"/>
    </source>
</evidence>
<evidence type="ECO:0008006" key="11">
    <source>
        <dbReference type="Google" id="ProtNLM"/>
    </source>
</evidence>
<evidence type="ECO:0000313" key="10">
    <source>
        <dbReference type="Proteomes" id="UP001558613"/>
    </source>
</evidence>
<protein>
    <recommendedName>
        <fullName evidence="11">Lysosome membrane protein 2-like</fullName>
    </recommendedName>
</protein>
<evidence type="ECO:0000256" key="6">
    <source>
        <dbReference type="ARBA" id="ARBA00023180"/>
    </source>
</evidence>
<keyword evidence="3 8" id="KW-0812">Transmembrane</keyword>
<dbReference type="Pfam" id="PF14975">
    <property type="entry name" value="DUF4512"/>
    <property type="match status" value="1"/>
</dbReference>
<proteinExistence type="inferred from homology"/>
<feature type="region of interest" description="Disordered" evidence="7">
    <location>
        <begin position="589"/>
        <end position="616"/>
    </location>
</feature>
<keyword evidence="4 8" id="KW-1133">Transmembrane helix</keyword>
<dbReference type="PANTHER" id="PTHR11923">
    <property type="entry name" value="SCAVENGER RECEPTOR CLASS B TYPE-1 SR-B1"/>
    <property type="match status" value="1"/>
</dbReference>
<evidence type="ECO:0000256" key="2">
    <source>
        <dbReference type="ARBA" id="ARBA00010532"/>
    </source>
</evidence>
<keyword evidence="5 8" id="KW-0472">Membrane</keyword>
<feature type="transmembrane region" description="Helical" evidence="8">
    <location>
        <begin position="484"/>
        <end position="517"/>
    </location>
</feature>
<keyword evidence="6" id="KW-0325">Glycoprotein</keyword>
<evidence type="ECO:0000256" key="3">
    <source>
        <dbReference type="ARBA" id="ARBA00022692"/>
    </source>
</evidence>
<reference evidence="9 10" key="1">
    <citation type="submission" date="2023-09" db="EMBL/GenBank/DDBJ databases">
        <authorList>
            <person name="Wang M."/>
        </authorList>
    </citation>
    <scope>NUCLEOTIDE SEQUENCE [LARGE SCALE GENOMIC DNA]</scope>
    <source>
        <strain evidence="9">GT-2023</strain>
        <tissue evidence="9">Liver</tissue>
    </source>
</reference>
<dbReference type="InterPro" id="IPR026776">
    <property type="entry name" value="UPF0729_C18orf32-like"/>
</dbReference>
<dbReference type="InterPro" id="IPR005429">
    <property type="entry name" value="LimpII"/>
</dbReference>
<dbReference type="EMBL" id="JAYMGO010000021">
    <property type="protein sequence ID" value="KAL1253506.1"/>
    <property type="molecule type" value="Genomic_DNA"/>
</dbReference>
<comment type="similarity">
    <text evidence="2">Belongs to the CD36 family.</text>
</comment>
<gene>
    <name evidence="9" type="ORF">QQF64_018199</name>
</gene>
<dbReference type="Pfam" id="PF01130">
    <property type="entry name" value="CD36"/>
    <property type="match status" value="1"/>
</dbReference>
<evidence type="ECO:0000256" key="4">
    <source>
        <dbReference type="ARBA" id="ARBA00022989"/>
    </source>
</evidence>
<dbReference type="InterPro" id="IPR002159">
    <property type="entry name" value="CD36_fam"/>
</dbReference>
<evidence type="ECO:0000256" key="1">
    <source>
        <dbReference type="ARBA" id="ARBA00004370"/>
    </source>
</evidence>
<evidence type="ECO:0000256" key="7">
    <source>
        <dbReference type="SAM" id="MobiDB-lite"/>
    </source>
</evidence>
<keyword evidence="10" id="KW-1185">Reference proteome</keyword>
<sequence>MQSRPLRVTSGPSTLQSFIQIVSWRLDQVYSAEELLEQILSVGFIYTCTMRKGSCCMFTSGVVGALLLISGIALFVSGLFQTLIHNKLKGEITLTEGSKVFASWKNPPPPVYMQFFFFNVTNPDEFLKGAAKPHLTEMGPYTFRQYRPKRNVTFVHNGTKVSAYTPKTFVFLPEKSVGDPDVDMVTTVNIPAVAVMSRLKGAGFWVSSAISMYMSSIGSTMFMTHSVKEMLWGFKDPLLTRLKTVKPETDEYFGLMLHKNGSDDGEFVYHTGEHNYLDFGRIYTWKGEKMLSFWKTNQSNMINGSDGSAFHPFLSKDERLNVFTPDLCRSIHMRFEKEVEVKGIPAYRFTPPRAVLASGKNNPENEGFCLAKKCLDDGVLDVSVCRKGAPVIVSFPHFHLGDEKYSKAIDGISPVHERHQTFLDLNPTMGVPVRAMKRAQINILLERVTGFPLTRNLNSTIFPIVFLNESVVIDDASAARIQKLLLIVTLVSNFPLVLVALGVILLLVCIILTIRFYQNKPSAKKDTSYAPFISGRTSQLSDMVCIPCIVIPVLLWVYKRFLEPIIYPLIAPFISRFWSKGAVEETHKPKNTAECNGMANGSTANGPKTVADKKAD</sequence>
<comment type="caution">
    <text evidence="9">The sequence shown here is derived from an EMBL/GenBank/DDBJ whole genome shotgun (WGS) entry which is preliminary data.</text>
</comment>
<dbReference type="PRINTS" id="PR01611">
    <property type="entry name" value="LIMPII"/>
</dbReference>
<comment type="subcellular location">
    <subcellularLocation>
        <location evidence="1">Membrane</location>
    </subcellularLocation>
</comment>
<accession>A0ABR3LKT0</accession>
<dbReference type="PANTHER" id="PTHR11923:SF94">
    <property type="entry name" value="LYSOSOME MEMBRANE PROTEIN 2"/>
    <property type="match status" value="1"/>
</dbReference>
<evidence type="ECO:0000256" key="8">
    <source>
        <dbReference type="SAM" id="Phobius"/>
    </source>
</evidence>
<name>A0ABR3LKT0_9TELE</name>
<organism evidence="9 10">
    <name type="scientific">Cirrhinus molitorella</name>
    <name type="common">mud carp</name>
    <dbReference type="NCBI Taxonomy" id="172907"/>
    <lineage>
        <taxon>Eukaryota</taxon>
        <taxon>Metazoa</taxon>
        <taxon>Chordata</taxon>
        <taxon>Craniata</taxon>
        <taxon>Vertebrata</taxon>
        <taxon>Euteleostomi</taxon>
        <taxon>Actinopterygii</taxon>
        <taxon>Neopterygii</taxon>
        <taxon>Teleostei</taxon>
        <taxon>Ostariophysi</taxon>
        <taxon>Cypriniformes</taxon>
        <taxon>Cyprinidae</taxon>
        <taxon>Labeoninae</taxon>
        <taxon>Labeonini</taxon>
        <taxon>Cirrhinus</taxon>
    </lineage>
</organism>
<feature type="transmembrane region" description="Helical" evidence="8">
    <location>
        <begin position="55"/>
        <end position="80"/>
    </location>
</feature>